<evidence type="ECO:0000259" key="2">
    <source>
        <dbReference type="Pfam" id="PF09990"/>
    </source>
</evidence>
<keyword evidence="1" id="KW-0812">Transmembrane</keyword>
<dbReference type="Proteomes" id="UP000321118">
    <property type="component" value="Unassembled WGS sequence"/>
</dbReference>
<gene>
    <name evidence="3" type="ORF">CXY01_39630</name>
</gene>
<comment type="caution">
    <text evidence="3">The sequence shown here is derived from an EMBL/GenBank/DDBJ whole genome shotgun (WGS) entry which is preliminary data.</text>
</comment>
<keyword evidence="1" id="KW-1133">Transmembrane helix</keyword>
<feature type="transmembrane region" description="Helical" evidence="1">
    <location>
        <begin position="144"/>
        <end position="163"/>
    </location>
</feature>
<dbReference type="InterPro" id="IPR019251">
    <property type="entry name" value="DUF2231_TM"/>
</dbReference>
<feature type="domain" description="DUF2231" evidence="2">
    <location>
        <begin position="52"/>
        <end position="168"/>
    </location>
</feature>
<feature type="transmembrane region" description="Helical" evidence="1">
    <location>
        <begin position="118"/>
        <end position="137"/>
    </location>
</feature>
<dbReference type="OrthoDB" id="9795104at2"/>
<evidence type="ECO:0000256" key="1">
    <source>
        <dbReference type="SAM" id="Phobius"/>
    </source>
</evidence>
<protein>
    <recommendedName>
        <fullName evidence="2">DUF2231 domain-containing protein</fullName>
    </recommendedName>
</protein>
<feature type="transmembrane region" description="Helical" evidence="1">
    <location>
        <begin position="87"/>
        <end position="106"/>
    </location>
</feature>
<accession>A0A510V999</accession>
<keyword evidence="1" id="KW-0472">Membrane</keyword>
<sequence>MNSAATSLPRRLAEAAEVSPTLEAFARSLRPVADAVAEAPGWRSLLRGEPVGHALHPTMTDLPLGLWISSTVLDLVGTDDGRSADRLLGLGILSAAPTALTGLADWRRGGDRVRRVGVLHAALNTGALALYSASWVLRRQGHRGAGVATSLAAGAVAGVSGYLGGHMTLVLDSPHESTDADTDLP</sequence>
<dbReference type="AlphaFoldDB" id="A0A510V999"/>
<organism evidence="3 4">
    <name type="scientific">Cellulomonas xylanilytica</name>
    <dbReference type="NCBI Taxonomy" id="233583"/>
    <lineage>
        <taxon>Bacteria</taxon>
        <taxon>Bacillati</taxon>
        <taxon>Actinomycetota</taxon>
        <taxon>Actinomycetes</taxon>
        <taxon>Micrococcales</taxon>
        <taxon>Cellulomonadaceae</taxon>
        <taxon>Cellulomonas</taxon>
    </lineage>
</organism>
<name>A0A510V999_9CELL</name>
<dbReference type="Pfam" id="PF09990">
    <property type="entry name" value="DUF2231"/>
    <property type="match status" value="1"/>
</dbReference>
<dbReference type="EMBL" id="BJUB01000016">
    <property type="protein sequence ID" value="GEK23443.1"/>
    <property type="molecule type" value="Genomic_DNA"/>
</dbReference>
<proteinExistence type="predicted"/>
<reference evidence="3 4" key="1">
    <citation type="submission" date="2019-07" db="EMBL/GenBank/DDBJ databases">
        <title>Whole genome shotgun sequence of Cellulomonas xylanilytica NBRC 101102.</title>
        <authorList>
            <person name="Hosoyama A."/>
            <person name="Uohara A."/>
            <person name="Ohji S."/>
            <person name="Ichikawa N."/>
        </authorList>
    </citation>
    <scope>NUCLEOTIDE SEQUENCE [LARGE SCALE GENOMIC DNA]</scope>
    <source>
        <strain evidence="3 4">NBRC 101102</strain>
    </source>
</reference>
<dbReference type="RefSeq" id="WP_146931308.1">
    <property type="nucleotide sequence ID" value="NZ_BJUB01000016.1"/>
</dbReference>
<evidence type="ECO:0000313" key="4">
    <source>
        <dbReference type="Proteomes" id="UP000321118"/>
    </source>
</evidence>
<keyword evidence="4" id="KW-1185">Reference proteome</keyword>
<evidence type="ECO:0000313" key="3">
    <source>
        <dbReference type="EMBL" id="GEK23443.1"/>
    </source>
</evidence>